<dbReference type="EMBL" id="AAEW02000007">
    <property type="protein sequence ID" value="EAT16000.1"/>
    <property type="molecule type" value="Genomic_DNA"/>
</dbReference>
<keyword evidence="3" id="KW-1185">Reference proteome</keyword>
<proteinExistence type="predicted"/>
<dbReference type="Pfam" id="PF25963">
    <property type="entry name" value="Beta-barrel_AAEA"/>
    <property type="match status" value="1"/>
</dbReference>
<dbReference type="AlphaFoldDB" id="Q1K0E1"/>
<evidence type="ECO:0000259" key="1">
    <source>
        <dbReference type="Pfam" id="PF25963"/>
    </source>
</evidence>
<reference evidence="2" key="1">
    <citation type="submission" date="2006-05" db="EMBL/GenBank/DDBJ databases">
        <title>Annotation of the draft genome assembly of Desulfuromonas acetoxidans DSM 684.</title>
        <authorList>
            <consortium name="US DOE Joint Genome Institute (JGI-ORNL)"/>
            <person name="Larimer F."/>
            <person name="Land M."/>
            <person name="Hauser L."/>
        </authorList>
    </citation>
    <scope>NUCLEOTIDE SEQUENCE [LARGE SCALE GENOMIC DNA]</scope>
    <source>
        <strain evidence="2">DSM 684</strain>
    </source>
</reference>
<accession>Q1K0E1</accession>
<protein>
    <submittedName>
        <fullName evidence="2">HlyD family secretion protein</fullName>
    </submittedName>
</protein>
<evidence type="ECO:0000313" key="2">
    <source>
        <dbReference type="EMBL" id="EAT16000.1"/>
    </source>
</evidence>
<name>Q1K0E1_DESA6</name>
<evidence type="ECO:0000313" key="3">
    <source>
        <dbReference type="Proteomes" id="UP000005695"/>
    </source>
</evidence>
<reference evidence="2" key="2">
    <citation type="submission" date="2006-05" db="EMBL/GenBank/DDBJ databases">
        <title>Sequencing of the draft genome and assembly of Desulfuromonas acetoxidans DSM 684.</title>
        <authorList>
            <consortium name="US DOE Joint Genome Institute (JGI-PGF)"/>
            <person name="Copeland A."/>
            <person name="Lucas S."/>
            <person name="Lapidus A."/>
            <person name="Barry K."/>
            <person name="Detter J.C."/>
            <person name="Glavina del Rio T."/>
            <person name="Hammon N."/>
            <person name="Israni S."/>
            <person name="Dalin E."/>
            <person name="Tice H."/>
            <person name="Bruce D."/>
            <person name="Pitluck S."/>
            <person name="Richardson P."/>
        </authorList>
    </citation>
    <scope>NUCLEOTIDE SEQUENCE [LARGE SCALE GENOMIC DNA]</scope>
    <source>
        <strain evidence="2">DSM 684</strain>
    </source>
</reference>
<organism evidence="2 3">
    <name type="scientific">Desulfuromonas acetoxidans (strain DSM 684 / 11070)</name>
    <dbReference type="NCBI Taxonomy" id="281689"/>
    <lineage>
        <taxon>Bacteria</taxon>
        <taxon>Pseudomonadati</taxon>
        <taxon>Thermodesulfobacteriota</taxon>
        <taxon>Desulfuromonadia</taxon>
        <taxon>Desulfuromonadales</taxon>
        <taxon>Desulfuromonadaceae</taxon>
        <taxon>Desulfuromonas</taxon>
    </lineage>
</organism>
<feature type="domain" description="p-hydroxybenzoic acid efflux pump subunit AaeA-like beta-barrel" evidence="1">
    <location>
        <begin position="2"/>
        <end position="58"/>
    </location>
</feature>
<comment type="caution">
    <text evidence="2">The sequence shown here is derived from an EMBL/GenBank/DDBJ whole genome shotgun (WGS) entry which is preliminary data.</text>
</comment>
<gene>
    <name evidence="2" type="ORF">Dace_2300</name>
</gene>
<dbReference type="Proteomes" id="UP000005695">
    <property type="component" value="Unassembled WGS sequence"/>
</dbReference>
<sequence length="59" mass="6659">MAGYFEEIKLERIHIGDSAVISPMGSSFSDDHVESITYGINDRERRQNSLLVDINPTFS</sequence>
<dbReference type="InterPro" id="IPR058634">
    <property type="entry name" value="AaeA-lik-b-barrel"/>
</dbReference>